<dbReference type="SUPFAM" id="SSF69572">
    <property type="entry name" value="Activating enzymes of the ubiquitin-like proteins"/>
    <property type="match status" value="1"/>
</dbReference>
<dbReference type="KEGG" id="rmm:ROSMUCSMR3_03931"/>
<dbReference type="InterPro" id="IPR035985">
    <property type="entry name" value="Ubiquitin-activating_enz"/>
</dbReference>
<dbReference type="AlphaFoldDB" id="A0A1V0RUB2"/>
<dbReference type="InterPro" id="IPR032701">
    <property type="entry name" value="Prok-E2_B_dom"/>
</dbReference>
<dbReference type="GO" id="GO:0008641">
    <property type="term" value="F:ubiquitin-like modifier activating enzyme activity"/>
    <property type="evidence" value="ECO:0007669"/>
    <property type="project" value="InterPro"/>
</dbReference>
<dbReference type="GO" id="GO:0061503">
    <property type="term" value="F:tRNA threonylcarbamoyladenosine dehydratase"/>
    <property type="evidence" value="ECO:0007669"/>
    <property type="project" value="TreeGrafter"/>
</dbReference>
<gene>
    <name evidence="3" type="ORF">ROSMUCSMR3_03931</name>
</gene>
<dbReference type="PANTHER" id="PTHR43267:SF1">
    <property type="entry name" value="TRNA THREONYLCARBAMOYLADENOSINE DEHYDRATASE"/>
    <property type="match status" value="1"/>
</dbReference>
<dbReference type="InterPro" id="IPR045886">
    <property type="entry name" value="ThiF/MoeB/HesA"/>
</dbReference>
<dbReference type="InterPro" id="IPR000594">
    <property type="entry name" value="ThiF_NAD_FAD-bd"/>
</dbReference>
<dbReference type="Pfam" id="PF14461">
    <property type="entry name" value="Prok-E2_B"/>
    <property type="match status" value="1"/>
</dbReference>
<dbReference type="OrthoDB" id="891532at2"/>
<dbReference type="GO" id="GO:0061504">
    <property type="term" value="P:cyclic threonylcarbamoyladenosine biosynthetic process"/>
    <property type="evidence" value="ECO:0007669"/>
    <property type="project" value="TreeGrafter"/>
</dbReference>
<evidence type="ECO:0000313" key="4">
    <source>
        <dbReference type="Proteomes" id="UP000192273"/>
    </source>
</evidence>
<organism evidence="3 4">
    <name type="scientific">Roseovarius mucosus</name>
    <dbReference type="NCBI Taxonomy" id="215743"/>
    <lineage>
        <taxon>Bacteria</taxon>
        <taxon>Pseudomonadati</taxon>
        <taxon>Pseudomonadota</taxon>
        <taxon>Alphaproteobacteria</taxon>
        <taxon>Rhodobacterales</taxon>
        <taxon>Roseobacteraceae</taxon>
        <taxon>Roseovarius</taxon>
    </lineage>
</organism>
<dbReference type="PANTHER" id="PTHR43267">
    <property type="entry name" value="TRNA THREONYLCARBAMOYLADENOSINE DEHYDRATASE"/>
    <property type="match status" value="1"/>
</dbReference>
<reference evidence="3 4" key="1">
    <citation type="submission" date="2017-03" db="EMBL/GenBank/DDBJ databases">
        <title>Genome Sequence of Roseovarius mucosus strain SMR3 Isolated from a culture of the Diatom Skeletonema marinoi.</title>
        <authorList>
            <person name="Topel M."/>
            <person name="Pinder M."/>
            <person name="Johansson O.N."/>
            <person name="Kourtchenko O."/>
            <person name="Godhe A."/>
            <person name="Clarke A.K."/>
        </authorList>
    </citation>
    <scope>NUCLEOTIDE SEQUENCE [LARGE SCALE GENOMIC DNA]</scope>
    <source>
        <strain evidence="3 4">SMR3</strain>
    </source>
</reference>
<feature type="domain" description="THIF-type NAD/FAD binding fold" evidence="1">
    <location>
        <begin position="304"/>
        <end position="516"/>
    </location>
</feature>
<dbReference type="EMBL" id="CP020474">
    <property type="protein sequence ID" value="ARE85377.1"/>
    <property type="molecule type" value="Genomic_DNA"/>
</dbReference>
<dbReference type="Pfam" id="PF00899">
    <property type="entry name" value="ThiF"/>
    <property type="match status" value="1"/>
</dbReference>
<dbReference type="RefSeq" id="WP_081508443.1">
    <property type="nucleotide sequence ID" value="NZ_CP020474.1"/>
</dbReference>
<evidence type="ECO:0000259" key="1">
    <source>
        <dbReference type="Pfam" id="PF00899"/>
    </source>
</evidence>
<keyword evidence="4" id="KW-1185">Reference proteome</keyword>
<evidence type="ECO:0000313" key="3">
    <source>
        <dbReference type="EMBL" id="ARE85377.1"/>
    </source>
</evidence>
<dbReference type="Proteomes" id="UP000192273">
    <property type="component" value="Chromosome"/>
</dbReference>
<feature type="domain" description="Prokaryotic E2 family B" evidence="2">
    <location>
        <begin position="27"/>
        <end position="128"/>
    </location>
</feature>
<accession>A0A1V0RUB2</accession>
<dbReference type="Gene3D" id="3.40.50.720">
    <property type="entry name" value="NAD(P)-binding Rossmann-like Domain"/>
    <property type="match status" value="1"/>
</dbReference>
<proteinExistence type="predicted"/>
<protein>
    <submittedName>
        <fullName evidence="3">Thiamine biosynthesis protein ThiF</fullName>
    </submittedName>
</protein>
<name>A0A1V0RUB2_9RHOB</name>
<evidence type="ECO:0000259" key="2">
    <source>
        <dbReference type="Pfam" id="PF14461"/>
    </source>
</evidence>
<sequence length="550" mass="59598">MDAWERVREVLAGHGFTLVPGSGRDRYQGQVKVGTVSVSLEIEITDYDFLDMPKIRVLKRGALPRRLTAHIVSDGSLCYADKATFLLDRYQPDRSVASCLEQACTTLNALLHGNPSAAYMAELAAYWSATPYCLVDKQSGLTRCVFGVCAFQNGPQILIAGKSEERLQAWTKKAGGTFTKTFEAPVVHAIDAIRPPSSGTLTLKGATDWLQPQTGSARSLVDLAIGTAKDRPVLLIAASNAIIGFRAEKTTLIKKSEQGGFRVSALPGVWKKEAGRARLETFHCVPASQDEITARNLDRAAPLTGKRLAMIGCGTIGGYLARALVQLGAGHGAELLLIDHDDLKPENLGRHILGARHLWRNKAVALADQIGSDFPDAKREAVAAQAQGTFDRLAGYDLVIDATGDEQFSEALNGFALTRIGGAEPFSPTLFTMLFGNGLAAQSYLARWEKGRACYRCLKPRFEGEWRFNPLKPEARETGIAIRPCAQGSFIPYAVPASMQAAALAATHASEVFLDRYDYDLRTVQVVPSATVQVPFKNVERAKNCPACST</sequence>